<dbReference type="AlphaFoldDB" id="A0A6T5YFV6"/>
<proteinExistence type="predicted"/>
<reference evidence="1" key="1">
    <citation type="submission" date="2021-01" db="EMBL/GenBank/DDBJ databases">
        <authorList>
            <person name="Corre E."/>
            <person name="Pelletier E."/>
            <person name="Niang G."/>
            <person name="Scheremetjew M."/>
            <person name="Finn R."/>
            <person name="Kale V."/>
            <person name="Holt S."/>
            <person name="Cochrane G."/>
            <person name="Meng A."/>
            <person name="Brown T."/>
            <person name="Cohen L."/>
        </authorList>
    </citation>
    <scope>NUCLEOTIDE SEQUENCE</scope>
</reference>
<accession>A0A6T5YFV6</accession>
<protein>
    <submittedName>
        <fullName evidence="1">Uncharacterized protein</fullName>
    </submittedName>
</protein>
<gene>
    <name evidence="1" type="ORF">TNIT0693_LOCUS2206</name>
</gene>
<dbReference type="EMBL" id="HBFY01005959">
    <property type="protein sequence ID" value="CAD8964497.1"/>
    <property type="molecule type" value="Transcribed_RNA"/>
</dbReference>
<sequence length="104" mass="12106">MTPYPFTTAEMKAMAGVVQMVCVEENQAMIEQRKQGLLSDEKTCNELVDCWKSTYVKANDHCGEEYQNLVKCLFKNERKSLKCKELRNLLDECYVKKVMLKQSK</sequence>
<name>A0A6T5YFV6_9STRA</name>
<evidence type="ECO:0000313" key="1">
    <source>
        <dbReference type="EMBL" id="CAD8964497.1"/>
    </source>
</evidence>
<organism evidence="1">
    <name type="scientific">Thalassionema nitzschioides</name>
    <dbReference type="NCBI Taxonomy" id="33649"/>
    <lineage>
        <taxon>Eukaryota</taxon>
        <taxon>Sar</taxon>
        <taxon>Stramenopiles</taxon>
        <taxon>Ochrophyta</taxon>
        <taxon>Bacillariophyta</taxon>
        <taxon>Fragilariophyceae</taxon>
        <taxon>Fragilariophycidae</taxon>
        <taxon>Thalassionemales</taxon>
        <taxon>Thalassionemataceae</taxon>
        <taxon>Thalassionema</taxon>
    </lineage>
</organism>